<evidence type="ECO:0000256" key="3">
    <source>
        <dbReference type="ARBA" id="ARBA00022679"/>
    </source>
</evidence>
<dbReference type="Pfam" id="PF01041">
    <property type="entry name" value="DegT_DnrJ_EryC1"/>
    <property type="match status" value="2"/>
</dbReference>
<evidence type="ECO:0000256" key="2">
    <source>
        <dbReference type="ARBA" id="ARBA00022576"/>
    </source>
</evidence>
<keyword evidence="4" id="KW-0663">Pyridoxal phosphate</keyword>
<dbReference type="PANTHER" id="PTHR30244">
    <property type="entry name" value="TRANSAMINASE"/>
    <property type="match status" value="1"/>
</dbReference>
<dbReference type="InterPro" id="IPR000653">
    <property type="entry name" value="DegT/StrS_aminotransferase"/>
</dbReference>
<dbReference type="Proteomes" id="UP000695264">
    <property type="component" value="Unassembled WGS sequence"/>
</dbReference>
<keyword evidence="3" id="KW-0808">Transferase</keyword>
<dbReference type="InterPro" id="IPR015424">
    <property type="entry name" value="PyrdxlP-dep_Trfase"/>
</dbReference>
<comment type="caution">
    <text evidence="6">The sequence shown here is derived from an EMBL/GenBank/DDBJ whole genome shotgun (WGS) entry which is preliminary data.</text>
</comment>
<dbReference type="InterPro" id="IPR015421">
    <property type="entry name" value="PyrdxlP-dep_Trfase_major"/>
</dbReference>
<dbReference type="PANTHER" id="PTHR30244:SF34">
    <property type="entry name" value="DTDP-4-AMINO-4,6-DIDEOXYGALACTOSE TRANSAMINASE"/>
    <property type="match status" value="1"/>
</dbReference>
<gene>
    <name evidence="6" type="ORF">HCK00_15575</name>
</gene>
<organism evidence="6 7">
    <name type="scientific">Streptomyces zingiberis</name>
    <dbReference type="NCBI Taxonomy" id="2053010"/>
    <lineage>
        <taxon>Bacteria</taxon>
        <taxon>Bacillati</taxon>
        <taxon>Actinomycetota</taxon>
        <taxon>Actinomycetes</taxon>
        <taxon>Kitasatosporales</taxon>
        <taxon>Streptomycetaceae</taxon>
        <taxon>Streptomyces</taxon>
    </lineage>
</organism>
<dbReference type="EMBL" id="JAATEN010000011">
    <property type="protein sequence ID" value="NJQ01913.1"/>
    <property type="molecule type" value="Genomic_DNA"/>
</dbReference>
<evidence type="ECO:0000313" key="6">
    <source>
        <dbReference type="EMBL" id="NJQ01913.1"/>
    </source>
</evidence>
<dbReference type="Gene3D" id="3.90.1150.10">
    <property type="entry name" value="Aspartate Aminotransferase, domain 1"/>
    <property type="match status" value="1"/>
</dbReference>
<protein>
    <submittedName>
        <fullName evidence="6">DegT/DnrJ/EryC1/StrS aminotransferase</fullName>
    </submittedName>
</protein>
<evidence type="ECO:0000256" key="1">
    <source>
        <dbReference type="ARBA" id="ARBA00001933"/>
    </source>
</evidence>
<dbReference type="GO" id="GO:0008483">
    <property type="term" value="F:transaminase activity"/>
    <property type="evidence" value="ECO:0007669"/>
    <property type="project" value="UniProtKB-KW"/>
</dbReference>
<comment type="cofactor">
    <cofactor evidence="1">
        <name>pyridoxal 5'-phosphate</name>
        <dbReference type="ChEBI" id="CHEBI:597326"/>
    </cofactor>
</comment>
<evidence type="ECO:0000313" key="7">
    <source>
        <dbReference type="Proteomes" id="UP000695264"/>
    </source>
</evidence>
<comment type="similarity">
    <text evidence="5">Belongs to the DegT/DnrJ/EryC1 family. L-glutamine:2-deoxy-scyllo-inosose/scyllo-inosose aminotransferase subfamily.</text>
</comment>
<keyword evidence="7" id="KW-1185">Reference proteome</keyword>
<evidence type="ECO:0000256" key="4">
    <source>
        <dbReference type="ARBA" id="ARBA00022898"/>
    </source>
</evidence>
<accession>A0ABX1BXT2</accession>
<dbReference type="SUPFAM" id="SSF53383">
    <property type="entry name" value="PLP-dependent transferases"/>
    <property type="match status" value="1"/>
</dbReference>
<dbReference type="InterPro" id="IPR015422">
    <property type="entry name" value="PyrdxlP-dep_Trfase_small"/>
</dbReference>
<evidence type="ECO:0000256" key="5">
    <source>
        <dbReference type="ARBA" id="ARBA00038398"/>
    </source>
</evidence>
<reference evidence="6 7" key="1">
    <citation type="submission" date="2020-03" db="EMBL/GenBank/DDBJ databases">
        <title>WGS of actinomycetes isolated from Thailand.</title>
        <authorList>
            <person name="Thawai C."/>
        </authorList>
    </citation>
    <scope>NUCLEOTIDE SEQUENCE [LARGE SCALE GENOMIC DNA]</scope>
    <source>
        <strain evidence="6 7">PLAI 1-29</strain>
    </source>
</reference>
<keyword evidence="2 6" id="KW-0032">Aminotransferase</keyword>
<sequence length="250" mass="26462">MGRVAERLERALTGSGIGLGDEVIVPSFVAAEVAEAVRSSGATAVFADIGADTYCLSPDEAAGAVTARTAAIVPVHRFGHRADLARLGEVARRHGLLLLDQEEDESPAADTLRRQANAAYLTARLKGVETPRVLPGAGHTYHQYVVRVPGNGRPDRDAFALLLRGKGIPCRVPVPTPVHRTRDFREEGSVRGPLPETDRAADACLALPAGAQLGRRELQRVVSACNALGGLLGSLPRPRGSGRTHSRARV</sequence>
<name>A0ABX1BXT2_9ACTN</name>
<dbReference type="RefSeq" id="WP_168102553.1">
    <property type="nucleotide sequence ID" value="NZ_JAATEN010000011.1"/>
</dbReference>
<proteinExistence type="inferred from homology"/>
<dbReference type="Gene3D" id="3.40.640.10">
    <property type="entry name" value="Type I PLP-dependent aspartate aminotransferase-like (Major domain)"/>
    <property type="match status" value="1"/>
</dbReference>